<evidence type="ECO:0000313" key="2">
    <source>
        <dbReference type="Proteomes" id="UP000789570"/>
    </source>
</evidence>
<dbReference type="EMBL" id="CAJVPQ010002685">
    <property type="protein sequence ID" value="CAG8605170.1"/>
    <property type="molecule type" value="Genomic_DNA"/>
</dbReference>
<proteinExistence type="predicted"/>
<organism evidence="1 2">
    <name type="scientific">Funneliformis caledonium</name>
    <dbReference type="NCBI Taxonomy" id="1117310"/>
    <lineage>
        <taxon>Eukaryota</taxon>
        <taxon>Fungi</taxon>
        <taxon>Fungi incertae sedis</taxon>
        <taxon>Mucoromycota</taxon>
        <taxon>Glomeromycotina</taxon>
        <taxon>Glomeromycetes</taxon>
        <taxon>Glomerales</taxon>
        <taxon>Glomeraceae</taxon>
        <taxon>Funneliformis</taxon>
    </lineage>
</organism>
<dbReference type="AlphaFoldDB" id="A0A9N9CIT3"/>
<gene>
    <name evidence="1" type="ORF">FCALED_LOCUS8784</name>
</gene>
<comment type="caution">
    <text evidence="1">The sequence shown here is derived from an EMBL/GenBank/DDBJ whole genome shotgun (WGS) entry which is preliminary data.</text>
</comment>
<protein>
    <submittedName>
        <fullName evidence="1">10207_t:CDS:1</fullName>
    </submittedName>
</protein>
<name>A0A9N9CIT3_9GLOM</name>
<reference evidence="1" key="1">
    <citation type="submission" date="2021-06" db="EMBL/GenBank/DDBJ databases">
        <authorList>
            <person name="Kallberg Y."/>
            <person name="Tangrot J."/>
            <person name="Rosling A."/>
        </authorList>
    </citation>
    <scope>NUCLEOTIDE SEQUENCE</scope>
    <source>
        <strain evidence="1">UK204</strain>
    </source>
</reference>
<keyword evidence="2" id="KW-1185">Reference proteome</keyword>
<evidence type="ECO:0000313" key="1">
    <source>
        <dbReference type="EMBL" id="CAG8605170.1"/>
    </source>
</evidence>
<sequence>MIKKNNEFDSLENFDLLFLKNSDKNNDYYNNDIIRGKIEFAQFLERDDNQDESDNSVAPCILKPIQIGVTLLDRRAKILPNETYLIPQNDSSMQPTKRTFPLTKKYEHFINRNQINNKILMKQRGEPTSVVPQVILFTLLNNGDPGIKELFMVDHNLFKNTKVGVTLLRKDGMLHLESLVSTINHVSITSGM</sequence>
<dbReference type="OrthoDB" id="2387002at2759"/>
<dbReference type="Proteomes" id="UP000789570">
    <property type="component" value="Unassembled WGS sequence"/>
</dbReference>
<accession>A0A9N9CIT3</accession>